<gene>
    <name evidence="2" type="ORF">GCM10008015_31330</name>
</gene>
<protein>
    <submittedName>
        <fullName evidence="2">2-dehydro-3-deoxyphosphooctonate aldolase</fullName>
    </submittedName>
</protein>
<accession>A0ABQ1HTX3</accession>
<keyword evidence="3" id="KW-1185">Reference proteome</keyword>
<organism evidence="2 3">
    <name type="scientific">Flavobacterium palustre</name>
    <dbReference type="NCBI Taxonomy" id="1476463"/>
    <lineage>
        <taxon>Bacteria</taxon>
        <taxon>Pseudomonadati</taxon>
        <taxon>Bacteroidota</taxon>
        <taxon>Flavobacteriia</taxon>
        <taxon>Flavobacteriales</taxon>
        <taxon>Flavobacteriaceae</taxon>
        <taxon>Flavobacterium</taxon>
    </lineage>
</organism>
<comment type="caution">
    <text evidence="2">The sequence shown here is derived from an EMBL/GenBank/DDBJ whole genome shotgun (WGS) entry which is preliminary data.</text>
</comment>
<sequence>MKSQLIAILRRKVQENKKLLIFVISKKIIVSLILLFLSSSCISTKSTLKNVDDNAPLLRLAKDNTFIITEYSKNKKYGYDKDYPINIFYYNTYNEQLNEERFLNALAGPKGEKISFTKLETCCPFPTKRSAMGAGFLNVYEIRWEGQKKPVVLYLNIYEKGVLMCPTGLSIRKKE</sequence>
<dbReference type="RefSeq" id="WP_229732720.1">
    <property type="nucleotide sequence ID" value="NZ_BMGA01000012.1"/>
</dbReference>
<keyword evidence="1" id="KW-0472">Membrane</keyword>
<reference evidence="3" key="1">
    <citation type="journal article" date="2019" name="Int. J. Syst. Evol. Microbiol.">
        <title>The Global Catalogue of Microorganisms (GCM) 10K type strain sequencing project: providing services to taxonomists for standard genome sequencing and annotation.</title>
        <authorList>
            <consortium name="The Broad Institute Genomics Platform"/>
            <consortium name="The Broad Institute Genome Sequencing Center for Infectious Disease"/>
            <person name="Wu L."/>
            <person name="Ma J."/>
        </authorList>
    </citation>
    <scope>NUCLEOTIDE SEQUENCE [LARGE SCALE GENOMIC DNA]</scope>
    <source>
        <strain evidence="3">CGMCC 1.12811</strain>
    </source>
</reference>
<keyword evidence="1" id="KW-1133">Transmembrane helix</keyword>
<proteinExistence type="predicted"/>
<keyword evidence="1" id="KW-0812">Transmembrane</keyword>
<dbReference type="Proteomes" id="UP000658793">
    <property type="component" value="Unassembled WGS sequence"/>
</dbReference>
<evidence type="ECO:0000313" key="2">
    <source>
        <dbReference type="EMBL" id="GGA88468.1"/>
    </source>
</evidence>
<evidence type="ECO:0000256" key="1">
    <source>
        <dbReference type="SAM" id="Phobius"/>
    </source>
</evidence>
<feature type="transmembrane region" description="Helical" evidence="1">
    <location>
        <begin position="20"/>
        <end position="38"/>
    </location>
</feature>
<dbReference type="EMBL" id="BMGA01000012">
    <property type="protein sequence ID" value="GGA88468.1"/>
    <property type="molecule type" value="Genomic_DNA"/>
</dbReference>
<name>A0ABQ1HTX3_9FLAO</name>
<evidence type="ECO:0000313" key="3">
    <source>
        <dbReference type="Proteomes" id="UP000658793"/>
    </source>
</evidence>